<dbReference type="OrthoDB" id="3556862at2759"/>
<name>A0A3E2GTU5_SCYLI</name>
<dbReference type="Proteomes" id="UP000258309">
    <property type="component" value="Unassembled WGS sequence"/>
</dbReference>
<accession>A0A3E2GTU5</accession>
<keyword evidence="3" id="KW-1185">Reference proteome</keyword>
<dbReference type="AlphaFoldDB" id="A0A3E2GTU5"/>
<feature type="non-terminal residue" evidence="2">
    <location>
        <position position="1"/>
    </location>
</feature>
<dbReference type="PANTHER" id="PTHR42080">
    <property type="entry name" value="SRR1 DOMAIN-CONTAINING PROTEIN"/>
    <property type="match status" value="1"/>
</dbReference>
<sequence length="313" mass="36036">MPIWSYSGHNYWSYNPASVSEGEREIAEAILKIRSLYDAGFPYFTKEALRNAYQQLMKAREDRTKVTLIGLDRAAVDFDIEVGRIFEGDEPELEFIVGEPFIFYLPFVMLTSEIHNLIPRLAYCNLQIFHYMTLRNKTTKEILGRPIRPYVEVKQFFKTSQQTWEASEYYKQLSSTLASAELPLIKKIIAFACGPMAYVDESNNQLTLHSTYRHLLILILKDLLNKKMRLLEEITCYAQDPDYTEVDKSVLRESGVTVLDEPKAFLEVDDSTTMISFAANVPVKEIVLDIARPALMIWDSICIETIIEGQDVE</sequence>
<protein>
    <recommendedName>
        <fullName evidence="1">SRR1-like domain-containing protein</fullName>
    </recommendedName>
</protein>
<proteinExistence type="predicted"/>
<dbReference type="EMBL" id="NCSJ02000426">
    <property type="protein sequence ID" value="RFU24594.1"/>
    <property type="molecule type" value="Genomic_DNA"/>
</dbReference>
<organism evidence="2 3">
    <name type="scientific">Scytalidium lignicola</name>
    <name type="common">Hyphomycete</name>
    <dbReference type="NCBI Taxonomy" id="5539"/>
    <lineage>
        <taxon>Eukaryota</taxon>
        <taxon>Fungi</taxon>
        <taxon>Dikarya</taxon>
        <taxon>Ascomycota</taxon>
        <taxon>Pezizomycotina</taxon>
        <taxon>Leotiomycetes</taxon>
        <taxon>Leotiomycetes incertae sedis</taxon>
        <taxon>Scytalidium</taxon>
    </lineage>
</organism>
<gene>
    <name evidence="2" type="ORF">B7463_g11739</name>
</gene>
<dbReference type="PANTHER" id="PTHR42080:SF3">
    <property type="entry name" value="SRR1-LIKE DOMAIN-CONTAINING PROTEIN"/>
    <property type="match status" value="1"/>
</dbReference>
<evidence type="ECO:0000259" key="1">
    <source>
        <dbReference type="Pfam" id="PF07985"/>
    </source>
</evidence>
<evidence type="ECO:0000313" key="2">
    <source>
        <dbReference type="EMBL" id="RFU24594.1"/>
    </source>
</evidence>
<feature type="domain" description="SRR1-like" evidence="1">
    <location>
        <begin position="180"/>
        <end position="301"/>
    </location>
</feature>
<feature type="non-terminal residue" evidence="2">
    <location>
        <position position="313"/>
    </location>
</feature>
<reference evidence="2 3" key="1">
    <citation type="submission" date="2018-05" db="EMBL/GenBank/DDBJ databases">
        <title>Draft genome sequence of Scytalidium lignicola DSM 105466, a ubiquitous saprotrophic fungus.</title>
        <authorList>
            <person name="Buettner E."/>
            <person name="Gebauer A.M."/>
            <person name="Hofrichter M."/>
            <person name="Liers C."/>
            <person name="Kellner H."/>
        </authorList>
    </citation>
    <scope>NUCLEOTIDE SEQUENCE [LARGE SCALE GENOMIC DNA]</scope>
    <source>
        <strain evidence="2 3">DSM 105466</strain>
    </source>
</reference>
<comment type="caution">
    <text evidence="2">The sequence shown here is derived from an EMBL/GenBank/DDBJ whole genome shotgun (WGS) entry which is preliminary data.</text>
</comment>
<dbReference type="InterPro" id="IPR012942">
    <property type="entry name" value="SRR1-like"/>
</dbReference>
<evidence type="ECO:0000313" key="3">
    <source>
        <dbReference type="Proteomes" id="UP000258309"/>
    </source>
</evidence>
<dbReference type="Pfam" id="PF07985">
    <property type="entry name" value="SRR1"/>
    <property type="match status" value="1"/>
</dbReference>
<dbReference type="OMA" id="NTCEEER"/>